<evidence type="ECO:0000259" key="6">
    <source>
        <dbReference type="PROSITE" id="PS50860"/>
    </source>
</evidence>
<dbReference type="RefSeq" id="WP_207567298.1">
    <property type="nucleotide sequence ID" value="NZ_CP071446.1"/>
</dbReference>
<keyword evidence="3" id="KW-0479">Metal-binding</keyword>
<reference evidence="7 8" key="1">
    <citation type="submission" date="2021-03" db="EMBL/GenBank/DDBJ databases">
        <title>Thermosipho ferrireducens sp.nov., an anaerobic thermophilic iron-reducing bacterium isolated from a deep-sea hydrothermal sulfide deposits.</title>
        <authorList>
            <person name="Zeng X."/>
            <person name="Chen Y."/>
            <person name="Shao Z."/>
        </authorList>
    </citation>
    <scope>NUCLEOTIDE SEQUENCE [LARGE SCALE GENOMIC DNA]</scope>
    <source>
        <strain evidence="7 8">JL129W03</strain>
    </source>
</reference>
<dbReference type="Proteomes" id="UP000671862">
    <property type="component" value="Chromosome"/>
</dbReference>
<feature type="coiled-coil region" evidence="5">
    <location>
        <begin position="250"/>
        <end position="277"/>
    </location>
</feature>
<dbReference type="SMART" id="SM00863">
    <property type="entry name" value="tRNA_SAD"/>
    <property type="match status" value="1"/>
</dbReference>
<keyword evidence="8" id="KW-1185">Reference proteome</keyword>
<gene>
    <name evidence="7" type="ORF">JYK00_03455</name>
</gene>
<dbReference type="InterPro" id="IPR012947">
    <property type="entry name" value="tRNA_SAD"/>
</dbReference>
<dbReference type="InterPro" id="IPR018165">
    <property type="entry name" value="Ala-tRNA-synth_IIc_core"/>
</dbReference>
<evidence type="ECO:0000256" key="1">
    <source>
        <dbReference type="ARBA" id="ARBA00001947"/>
    </source>
</evidence>
<dbReference type="Gene3D" id="3.30.980.10">
    <property type="entry name" value="Threonyl-trna Synthetase, Chain A, domain 2"/>
    <property type="match status" value="1"/>
</dbReference>
<evidence type="ECO:0000256" key="3">
    <source>
        <dbReference type="ARBA" id="ARBA00022723"/>
    </source>
</evidence>
<dbReference type="EMBL" id="CP071446">
    <property type="protein sequence ID" value="QTA38581.1"/>
    <property type="molecule type" value="Genomic_DNA"/>
</dbReference>
<keyword evidence="5" id="KW-0175">Coiled coil</keyword>
<protein>
    <submittedName>
        <fullName evidence="7">Alanyl-tRNA editing protein</fullName>
    </submittedName>
</protein>
<sequence>MESYVNILKVEKKNNSFLAFSKDSVFYPDGKGGQLGDRGMIGPAKVLKVFQKEDFYVCEIDKPIAPGKHQVVIDIRRQKFIAQHHTGQHILSASLIEIADIPTVSFHMGEDYSTIDLDIPFIVDSVLKEVEDKSNELIQACIPVEILTLNKEDANKLPLRKRISEKVKEPIRIVKIDNFDYSPCGGYHVKNTGEIGLIKILKTEKVKGNLTRLYFVAGNKALEYFYEYNRILRKLSQTLTSSISELIPRTEKLLSDVKTLSAKIDALSEEIAKTIAKDLAPYSSENIFFCETNETVARFIPKHFGKKDSLLIIFDGNKYHFTSTNTKMFKCGKIIRNIVENFGGKGGGNDFKGTYIFSKTIHANHLIDFIKEHTIRR</sequence>
<comment type="subcellular location">
    <subcellularLocation>
        <location evidence="2">Cytoplasm</location>
    </subcellularLocation>
</comment>
<proteinExistence type="predicted"/>
<dbReference type="InterPro" id="IPR051335">
    <property type="entry name" value="Alanyl-tRNA_Editing_Enzymes"/>
</dbReference>
<dbReference type="PANTHER" id="PTHR43462">
    <property type="entry name" value="ALANYL-TRNA EDITING PROTEIN"/>
    <property type="match status" value="1"/>
</dbReference>
<dbReference type="Pfam" id="PF07973">
    <property type="entry name" value="tRNA_SAD"/>
    <property type="match status" value="1"/>
</dbReference>
<organism evidence="7 8">
    <name type="scientific">Thermosipho ferrireducens</name>
    <dbReference type="NCBI Taxonomy" id="2571116"/>
    <lineage>
        <taxon>Bacteria</taxon>
        <taxon>Thermotogati</taxon>
        <taxon>Thermotogota</taxon>
        <taxon>Thermotogae</taxon>
        <taxon>Thermotogales</taxon>
        <taxon>Fervidobacteriaceae</taxon>
        <taxon>Thermosipho</taxon>
    </lineage>
</organism>
<dbReference type="SUPFAM" id="SSF55186">
    <property type="entry name" value="ThrRS/AlaRS common domain"/>
    <property type="match status" value="1"/>
</dbReference>
<comment type="cofactor">
    <cofactor evidence="1">
        <name>Zn(2+)</name>
        <dbReference type="ChEBI" id="CHEBI:29105"/>
    </cofactor>
</comment>
<dbReference type="Gene3D" id="2.40.30.130">
    <property type="match status" value="1"/>
</dbReference>
<name>A0ABX7SAV1_9BACT</name>
<evidence type="ECO:0000313" key="8">
    <source>
        <dbReference type="Proteomes" id="UP000671862"/>
    </source>
</evidence>
<evidence type="ECO:0000313" key="7">
    <source>
        <dbReference type="EMBL" id="QTA38581.1"/>
    </source>
</evidence>
<dbReference type="PANTHER" id="PTHR43462:SF1">
    <property type="entry name" value="ALANYL-TRNA EDITING PROTEIN AARSD1"/>
    <property type="match status" value="1"/>
</dbReference>
<feature type="domain" description="Alanyl-transfer RNA synthetases family profile" evidence="6">
    <location>
        <begin position="1"/>
        <end position="227"/>
    </location>
</feature>
<evidence type="ECO:0000256" key="5">
    <source>
        <dbReference type="SAM" id="Coils"/>
    </source>
</evidence>
<keyword evidence="4" id="KW-0862">Zinc</keyword>
<accession>A0ABX7SAV1</accession>
<evidence type="ECO:0000256" key="2">
    <source>
        <dbReference type="ARBA" id="ARBA00004496"/>
    </source>
</evidence>
<dbReference type="PROSITE" id="PS50860">
    <property type="entry name" value="AA_TRNA_LIGASE_II_ALA"/>
    <property type="match status" value="1"/>
</dbReference>
<dbReference type="InterPro" id="IPR018163">
    <property type="entry name" value="Thr/Ala-tRNA-synth_IIc_edit"/>
</dbReference>
<evidence type="ECO:0000256" key="4">
    <source>
        <dbReference type="ARBA" id="ARBA00022833"/>
    </source>
</evidence>